<evidence type="ECO:0000256" key="2">
    <source>
        <dbReference type="HAMAP-Rule" id="MF_01103"/>
    </source>
</evidence>
<sequence length="63" mass="7648">MEKLVARINELSRKNKSVGLTEEELAEREELRRQYLQQFRKNFKDQLDTIKWAEDEDDGKLKH</sequence>
<dbReference type="PANTHER" id="PTHR37300:SF1">
    <property type="entry name" value="UPF0291 PROTEIN YNZC"/>
    <property type="match status" value="1"/>
</dbReference>
<comment type="caution">
    <text evidence="3">The sequence shown here is derived from an EMBL/GenBank/DDBJ whole genome shotgun (WGS) entry which is preliminary data.</text>
</comment>
<keyword evidence="1 2" id="KW-0963">Cytoplasm</keyword>
<dbReference type="Pfam" id="PF05979">
    <property type="entry name" value="DUF896"/>
    <property type="match status" value="1"/>
</dbReference>
<dbReference type="Gene3D" id="1.10.287.540">
    <property type="entry name" value="Helix hairpin bin"/>
    <property type="match status" value="1"/>
</dbReference>
<reference evidence="3 4" key="1">
    <citation type="submission" date="2018-06" db="EMBL/GenBank/DDBJ databases">
        <title>Paenibacillus imtechensis sp. nov.</title>
        <authorList>
            <person name="Pinnaka A.K."/>
            <person name="Singh H."/>
            <person name="Kaur M."/>
        </authorList>
    </citation>
    <scope>NUCLEOTIDE SEQUENCE [LARGE SCALE GENOMIC DNA]</scope>
    <source>
        <strain evidence="3 4">SMB1</strain>
    </source>
</reference>
<gene>
    <name evidence="3" type="ORF">DNH61_23840</name>
</gene>
<dbReference type="InterPro" id="IPR009242">
    <property type="entry name" value="DUF896"/>
</dbReference>
<evidence type="ECO:0000313" key="3">
    <source>
        <dbReference type="EMBL" id="PZD93648.1"/>
    </source>
</evidence>
<dbReference type="AlphaFoldDB" id="A0A2W1L142"/>
<proteinExistence type="inferred from homology"/>
<name>A0A2W1L142_9BACL</name>
<dbReference type="PANTHER" id="PTHR37300">
    <property type="entry name" value="UPF0291 PROTEIN CBO2609/CLC_2481"/>
    <property type="match status" value="1"/>
</dbReference>
<dbReference type="Proteomes" id="UP000249522">
    <property type="component" value="Unassembled WGS sequence"/>
</dbReference>
<keyword evidence="4" id="KW-1185">Reference proteome</keyword>
<accession>A0A2W1L142</accession>
<dbReference type="RefSeq" id="WP_111149318.1">
    <property type="nucleotide sequence ID" value="NZ_QKRB01000057.1"/>
</dbReference>
<organism evidence="3 4">
    <name type="scientific">Paenibacillus sambharensis</name>
    <dbReference type="NCBI Taxonomy" id="1803190"/>
    <lineage>
        <taxon>Bacteria</taxon>
        <taxon>Bacillati</taxon>
        <taxon>Bacillota</taxon>
        <taxon>Bacilli</taxon>
        <taxon>Bacillales</taxon>
        <taxon>Paenibacillaceae</taxon>
        <taxon>Paenibacillus</taxon>
    </lineage>
</organism>
<dbReference type="EMBL" id="QKRB01000057">
    <property type="protein sequence ID" value="PZD93648.1"/>
    <property type="molecule type" value="Genomic_DNA"/>
</dbReference>
<protein>
    <recommendedName>
        <fullName evidence="2">UPF0291 protein DNH61_23840</fullName>
    </recommendedName>
</protein>
<dbReference type="HAMAP" id="MF_01103">
    <property type="entry name" value="UPF0291"/>
    <property type="match status" value="1"/>
</dbReference>
<dbReference type="GO" id="GO:0005737">
    <property type="term" value="C:cytoplasm"/>
    <property type="evidence" value="ECO:0007669"/>
    <property type="project" value="UniProtKB-SubCell"/>
</dbReference>
<evidence type="ECO:0000313" key="4">
    <source>
        <dbReference type="Proteomes" id="UP000249522"/>
    </source>
</evidence>
<comment type="subcellular location">
    <subcellularLocation>
        <location evidence="2">Cytoplasm</location>
    </subcellularLocation>
</comment>
<comment type="similarity">
    <text evidence="2">Belongs to the UPF0291 family.</text>
</comment>
<evidence type="ECO:0000256" key="1">
    <source>
        <dbReference type="ARBA" id="ARBA00022490"/>
    </source>
</evidence>
<dbReference type="SUPFAM" id="SSF158221">
    <property type="entry name" value="YnzC-like"/>
    <property type="match status" value="1"/>
</dbReference>